<dbReference type="PROSITE" id="PS52016">
    <property type="entry name" value="TONB_DEPENDENT_REC_3"/>
    <property type="match status" value="1"/>
</dbReference>
<evidence type="ECO:0000259" key="15">
    <source>
        <dbReference type="Pfam" id="PF07715"/>
    </source>
</evidence>
<dbReference type="InterPro" id="IPR039426">
    <property type="entry name" value="TonB-dep_rcpt-like"/>
</dbReference>
<feature type="domain" description="TonB-dependent receptor-like beta-barrel" evidence="14">
    <location>
        <begin position="260"/>
        <end position="692"/>
    </location>
</feature>
<dbReference type="InterPro" id="IPR037066">
    <property type="entry name" value="Plug_dom_sf"/>
</dbReference>
<evidence type="ECO:0000256" key="9">
    <source>
        <dbReference type="ARBA" id="ARBA00023077"/>
    </source>
</evidence>
<evidence type="ECO:0000256" key="10">
    <source>
        <dbReference type="ARBA" id="ARBA00023136"/>
    </source>
</evidence>
<keyword evidence="10 12" id="KW-0472">Membrane</keyword>
<keyword evidence="7" id="KW-0408">Iron</keyword>
<dbReference type="InterPro" id="IPR012910">
    <property type="entry name" value="Plug_dom"/>
</dbReference>
<evidence type="ECO:0000259" key="14">
    <source>
        <dbReference type="Pfam" id="PF00593"/>
    </source>
</evidence>
<feature type="domain" description="TonB-dependent receptor plug" evidence="15">
    <location>
        <begin position="44"/>
        <end position="151"/>
    </location>
</feature>
<keyword evidence="9 13" id="KW-0798">TonB box</keyword>
<dbReference type="Gene3D" id="2.170.130.10">
    <property type="entry name" value="TonB-dependent receptor, plug domain"/>
    <property type="match status" value="1"/>
</dbReference>
<gene>
    <name evidence="16" type="ORF">SAMN05444362_10534</name>
</gene>
<evidence type="ECO:0000256" key="11">
    <source>
        <dbReference type="ARBA" id="ARBA00023237"/>
    </source>
</evidence>
<dbReference type="Pfam" id="PF00593">
    <property type="entry name" value="TonB_dep_Rec_b-barrel"/>
    <property type="match status" value="1"/>
</dbReference>
<keyword evidence="2 12" id="KW-0813">Transport</keyword>
<keyword evidence="17" id="KW-1185">Reference proteome</keyword>
<evidence type="ECO:0000256" key="4">
    <source>
        <dbReference type="ARBA" id="ARBA00022496"/>
    </source>
</evidence>
<sequence>MKKEIILATAFSAVFSVCAEELPDSLKHVNLNEIIVSSTRVTDRAPIAYSNVSAQQIKSTNTAKNIPHILQTLPSIVAYSEDGSGVGNTSFRIRGTDATRINVTLNGMPLNNPESQEVYWVNIPDISNSLQSIQVQRGIGSSTNGSGAFGASISLKTQGAKPEAYGEASTAIGSYNTFTSTIAAGTGILKNGLSFDARYSRVTGDGYIRNGKVNHRSAYASMSYYTDNQLIRLSYINGIQHTGITWEGISPEQMKVDRKYNPAGAYYDDAGNLHYYDNETDNYYSDIVQLTYSNVLSDKLSLNVGLSYNHGYGYYENYKSGKKFKTYGLDPQVINDSTYASSDFITRKLMKNNFYVGNFTLNYNSGKLNIISGGNISSFDGDHYGKLKWVKFNNNIGNNHEWYRNDAKKEEFSVFGKVSYLLVDNLSVYGDLQYRYIDYRMSGLDDDLEDITHRNHYSFFNPKAGLSYTFDKSEIYGSFSLSNREPLRTDIKESVKGGNNQRIKPERMFDYELGYRYSSGIASFNANLYYMRYKDQMIQTGKLNDVGYKLMENVPKSYRMGIELSGAIQPVKWIRVDANVTLSQNKIKNYTAYYDLYDDQDSYSFVSQTSEYLGTTDISFSPNVVGSGILTFTPYKSLSLVLIGKYVGKQYYDNTSNDNNRLDDYFVTNIAVGYTFKTQKMGEIDLQFFINNALNKRYVGNAWVSTDKFEDGSEIVYTGLYPQATRNIMAKLGIRF</sequence>
<evidence type="ECO:0000256" key="7">
    <source>
        <dbReference type="ARBA" id="ARBA00023004"/>
    </source>
</evidence>
<dbReference type="PANTHER" id="PTHR32552">
    <property type="entry name" value="FERRICHROME IRON RECEPTOR-RELATED"/>
    <property type="match status" value="1"/>
</dbReference>
<evidence type="ECO:0000313" key="16">
    <source>
        <dbReference type="EMBL" id="SHF29026.1"/>
    </source>
</evidence>
<protein>
    <submittedName>
        <fullName evidence="16">Iron complex outermembrane recepter protein</fullName>
    </submittedName>
</protein>
<evidence type="ECO:0000256" key="13">
    <source>
        <dbReference type="RuleBase" id="RU003357"/>
    </source>
</evidence>
<evidence type="ECO:0000256" key="2">
    <source>
        <dbReference type="ARBA" id="ARBA00022448"/>
    </source>
</evidence>
<keyword evidence="5 12" id="KW-0812">Transmembrane</keyword>
<dbReference type="EMBL" id="FQUC01000005">
    <property type="protein sequence ID" value="SHF29026.1"/>
    <property type="molecule type" value="Genomic_DNA"/>
</dbReference>
<proteinExistence type="inferred from homology"/>
<evidence type="ECO:0000256" key="12">
    <source>
        <dbReference type="PROSITE-ProRule" id="PRU01360"/>
    </source>
</evidence>
<comment type="subcellular location">
    <subcellularLocation>
        <location evidence="1 12">Cell outer membrane</location>
        <topology evidence="1 12">Multi-pass membrane protein</topology>
    </subcellularLocation>
</comment>
<evidence type="ECO:0000256" key="3">
    <source>
        <dbReference type="ARBA" id="ARBA00022452"/>
    </source>
</evidence>
<keyword evidence="11 12" id="KW-0998">Cell outer membrane</keyword>
<dbReference type="OrthoDB" id="9761152at2"/>
<evidence type="ECO:0000256" key="6">
    <source>
        <dbReference type="ARBA" id="ARBA00022729"/>
    </source>
</evidence>
<dbReference type="SUPFAM" id="SSF56935">
    <property type="entry name" value="Porins"/>
    <property type="match status" value="1"/>
</dbReference>
<dbReference type="GO" id="GO:0015344">
    <property type="term" value="F:siderophore uptake transmembrane transporter activity"/>
    <property type="evidence" value="ECO:0007669"/>
    <property type="project" value="TreeGrafter"/>
</dbReference>
<dbReference type="Proteomes" id="UP000184480">
    <property type="component" value="Unassembled WGS sequence"/>
</dbReference>
<keyword evidence="3 12" id="KW-1134">Transmembrane beta strand</keyword>
<evidence type="ECO:0000256" key="8">
    <source>
        <dbReference type="ARBA" id="ARBA00023065"/>
    </source>
</evidence>
<evidence type="ECO:0000256" key="5">
    <source>
        <dbReference type="ARBA" id="ARBA00022692"/>
    </source>
</evidence>
<dbReference type="Pfam" id="PF07715">
    <property type="entry name" value="Plug"/>
    <property type="match status" value="1"/>
</dbReference>
<comment type="similarity">
    <text evidence="12 13">Belongs to the TonB-dependent receptor family.</text>
</comment>
<name>A0A1M5AFY2_9BACT</name>
<dbReference type="RefSeq" id="WP_062184810.1">
    <property type="nucleotide sequence ID" value="NZ_BBXL01000032.1"/>
</dbReference>
<dbReference type="GO" id="GO:0009279">
    <property type="term" value="C:cell outer membrane"/>
    <property type="evidence" value="ECO:0007669"/>
    <property type="project" value="UniProtKB-SubCell"/>
</dbReference>
<organism evidence="16 17">
    <name type="scientific">Dysgonomonas macrotermitis</name>
    <dbReference type="NCBI Taxonomy" id="1346286"/>
    <lineage>
        <taxon>Bacteria</taxon>
        <taxon>Pseudomonadati</taxon>
        <taxon>Bacteroidota</taxon>
        <taxon>Bacteroidia</taxon>
        <taxon>Bacteroidales</taxon>
        <taxon>Dysgonomonadaceae</taxon>
        <taxon>Dysgonomonas</taxon>
    </lineage>
</organism>
<evidence type="ECO:0000313" key="17">
    <source>
        <dbReference type="Proteomes" id="UP000184480"/>
    </source>
</evidence>
<dbReference type="InterPro" id="IPR036942">
    <property type="entry name" value="Beta-barrel_TonB_sf"/>
</dbReference>
<dbReference type="AlphaFoldDB" id="A0A1M5AFY2"/>
<accession>A0A1M5AFY2</accession>
<keyword evidence="4" id="KW-0410">Iron transport</keyword>
<keyword evidence="8" id="KW-0406">Ion transport</keyword>
<dbReference type="Gene3D" id="2.40.170.20">
    <property type="entry name" value="TonB-dependent receptor, beta-barrel domain"/>
    <property type="match status" value="1"/>
</dbReference>
<evidence type="ECO:0000256" key="1">
    <source>
        <dbReference type="ARBA" id="ARBA00004571"/>
    </source>
</evidence>
<reference evidence="17" key="1">
    <citation type="submission" date="2016-11" db="EMBL/GenBank/DDBJ databases">
        <authorList>
            <person name="Varghese N."/>
            <person name="Submissions S."/>
        </authorList>
    </citation>
    <scope>NUCLEOTIDE SEQUENCE [LARGE SCALE GENOMIC DNA]</scope>
    <source>
        <strain evidence="17">DSM 27370</strain>
    </source>
</reference>
<keyword evidence="6" id="KW-0732">Signal</keyword>
<dbReference type="InterPro" id="IPR000531">
    <property type="entry name" value="Beta-barrel_TonB"/>
</dbReference>
<dbReference type="PANTHER" id="PTHR32552:SF68">
    <property type="entry name" value="FERRICHROME OUTER MEMBRANE TRANSPORTER_PHAGE RECEPTOR"/>
    <property type="match status" value="1"/>
</dbReference>
<dbReference type="STRING" id="1346286.SAMN05444362_10534"/>